<dbReference type="Proteomes" id="UP000034471">
    <property type="component" value="Unassembled WGS sequence"/>
</dbReference>
<dbReference type="InterPro" id="IPR058205">
    <property type="entry name" value="D-LDH-like"/>
</dbReference>
<dbReference type="GO" id="GO:0008720">
    <property type="term" value="F:D-lactate dehydrogenase (NAD+) activity"/>
    <property type="evidence" value="ECO:0007669"/>
    <property type="project" value="TreeGrafter"/>
</dbReference>
<dbReference type="PANTHER" id="PTHR43026">
    <property type="entry name" value="2-HYDROXYACID DEHYDROGENASE HOMOLOG 1-RELATED"/>
    <property type="match status" value="1"/>
</dbReference>
<dbReference type="Pfam" id="PF02826">
    <property type="entry name" value="2-Hacid_dh_C"/>
    <property type="match status" value="1"/>
</dbReference>
<dbReference type="InterPro" id="IPR029753">
    <property type="entry name" value="D-isomer_DH_CS"/>
</dbReference>
<proteinExistence type="inferred from homology"/>
<dbReference type="SUPFAM" id="SSF51735">
    <property type="entry name" value="NAD(P)-binding Rossmann-fold domains"/>
    <property type="match status" value="1"/>
</dbReference>
<dbReference type="FunFam" id="3.40.50.720:FF:000041">
    <property type="entry name" value="D-3-phosphoglycerate dehydrogenase"/>
    <property type="match status" value="1"/>
</dbReference>
<evidence type="ECO:0000256" key="1">
    <source>
        <dbReference type="ARBA" id="ARBA00005854"/>
    </source>
</evidence>
<dbReference type="InterPro" id="IPR029752">
    <property type="entry name" value="D-isomer_DH_CS1"/>
</dbReference>
<keyword evidence="2 4" id="KW-0560">Oxidoreductase</keyword>
<dbReference type="Gene3D" id="3.40.50.720">
    <property type="entry name" value="NAD(P)-binding Rossmann-like Domain"/>
    <property type="match status" value="2"/>
</dbReference>
<evidence type="ECO:0000256" key="4">
    <source>
        <dbReference type="RuleBase" id="RU003719"/>
    </source>
</evidence>
<name>A0A0G0HCL9_9BACT</name>
<evidence type="ECO:0000259" key="5">
    <source>
        <dbReference type="Pfam" id="PF00389"/>
    </source>
</evidence>
<dbReference type="GO" id="GO:0004617">
    <property type="term" value="F:phosphoglycerate dehydrogenase activity"/>
    <property type="evidence" value="ECO:0007669"/>
    <property type="project" value="UniProtKB-ARBA"/>
</dbReference>
<dbReference type="InterPro" id="IPR006140">
    <property type="entry name" value="D-isomer_DH_NAD-bd"/>
</dbReference>
<dbReference type="Pfam" id="PF00389">
    <property type="entry name" value="2-Hacid_dh"/>
    <property type="match status" value="1"/>
</dbReference>
<organism evidence="7 8">
    <name type="scientific">Candidatus Roizmanbacteria bacterium GW2011_GWA2_37_7</name>
    <dbReference type="NCBI Taxonomy" id="1618481"/>
    <lineage>
        <taxon>Bacteria</taxon>
        <taxon>Candidatus Roizmaniibacteriota</taxon>
    </lineage>
</organism>
<dbReference type="GO" id="GO:0051287">
    <property type="term" value="F:NAD binding"/>
    <property type="evidence" value="ECO:0007669"/>
    <property type="project" value="InterPro"/>
</dbReference>
<evidence type="ECO:0000313" key="7">
    <source>
        <dbReference type="EMBL" id="KKQ36285.1"/>
    </source>
</evidence>
<keyword evidence="3" id="KW-0520">NAD</keyword>
<dbReference type="InterPro" id="IPR006139">
    <property type="entry name" value="D-isomer_2_OHA_DH_cat_dom"/>
</dbReference>
<dbReference type="PROSITE" id="PS00671">
    <property type="entry name" value="D_2_HYDROXYACID_DH_3"/>
    <property type="match status" value="1"/>
</dbReference>
<protein>
    <submittedName>
        <fullName evidence="7">D-isomer specific 2-hydroxyacid dehydrogenase, NAD-binding protein</fullName>
    </submittedName>
</protein>
<dbReference type="GO" id="GO:0047545">
    <property type="term" value="F:(S)-2-hydroxyglutarate dehydrogenase activity"/>
    <property type="evidence" value="ECO:0007669"/>
    <property type="project" value="UniProtKB-ARBA"/>
</dbReference>
<dbReference type="PROSITE" id="PS00065">
    <property type="entry name" value="D_2_HYDROXYACID_DH_1"/>
    <property type="match status" value="1"/>
</dbReference>
<comment type="similarity">
    <text evidence="1 4">Belongs to the D-isomer specific 2-hydroxyacid dehydrogenase family.</text>
</comment>
<accession>A0A0G0HCL9</accession>
<dbReference type="PANTHER" id="PTHR43026:SF1">
    <property type="entry name" value="2-HYDROXYACID DEHYDROGENASE HOMOLOG 1-RELATED"/>
    <property type="match status" value="1"/>
</dbReference>
<dbReference type="AlphaFoldDB" id="A0A0G0HCL9"/>
<dbReference type="InterPro" id="IPR036291">
    <property type="entry name" value="NAD(P)-bd_dom_sf"/>
</dbReference>
<feature type="domain" description="D-isomer specific 2-hydroxyacid dehydrogenase catalytic" evidence="5">
    <location>
        <begin position="17"/>
        <end position="295"/>
    </location>
</feature>
<dbReference type="SUPFAM" id="SSF52283">
    <property type="entry name" value="Formate/glycerate dehydrogenase catalytic domain-like"/>
    <property type="match status" value="1"/>
</dbReference>
<dbReference type="STRING" id="1618481.US54_C0074G0011"/>
<dbReference type="EMBL" id="LBTJ01000074">
    <property type="protein sequence ID" value="KKQ36285.1"/>
    <property type="molecule type" value="Genomic_DNA"/>
</dbReference>
<evidence type="ECO:0000259" key="6">
    <source>
        <dbReference type="Pfam" id="PF02826"/>
    </source>
</evidence>
<feature type="domain" description="D-isomer specific 2-hydroxyacid dehydrogenase NAD-binding" evidence="6">
    <location>
        <begin position="100"/>
        <end position="274"/>
    </location>
</feature>
<evidence type="ECO:0000256" key="3">
    <source>
        <dbReference type="ARBA" id="ARBA00023027"/>
    </source>
</evidence>
<gene>
    <name evidence="7" type="ORF">US54_C0074G0011</name>
</gene>
<sequence length="297" mass="33229">MDIIHFDVDTELQKYLKGDVRAESLQQIVGREEFLHINCISIKSGSKADKDVLSLFPSLHLLITRTVGTDHIDLDYCRKRGIEVKNILDYGAFNIAEHVFALLLAGTRNILSTQSEIRSGKFTYKGHLSIALKEKTLGVVGTGRIGLEVIARAKAFGMTVIAYDVIQNKKAQEELGYEYVELEKLAGESDIITLHAPFLESTHHIINEKIISTMKDGAVLINTARGELIDTEALVKHISKFRFVGLDVLEGEKTFSNDHPLLKFENVVITPHVAFYSDASVKKIAEETMRIISEFTE</sequence>
<dbReference type="GO" id="GO:0006564">
    <property type="term" value="P:L-serine biosynthetic process"/>
    <property type="evidence" value="ECO:0007669"/>
    <property type="project" value="UniProtKB-ARBA"/>
</dbReference>
<evidence type="ECO:0000256" key="2">
    <source>
        <dbReference type="ARBA" id="ARBA00023002"/>
    </source>
</evidence>
<evidence type="ECO:0000313" key="8">
    <source>
        <dbReference type="Proteomes" id="UP000034471"/>
    </source>
</evidence>
<reference evidence="7 8" key="1">
    <citation type="journal article" date="2015" name="Nature">
        <title>rRNA introns, odd ribosomes, and small enigmatic genomes across a large radiation of phyla.</title>
        <authorList>
            <person name="Brown C.T."/>
            <person name="Hug L.A."/>
            <person name="Thomas B.C."/>
            <person name="Sharon I."/>
            <person name="Castelle C.J."/>
            <person name="Singh A."/>
            <person name="Wilkins M.J."/>
            <person name="Williams K.H."/>
            <person name="Banfield J.F."/>
        </authorList>
    </citation>
    <scope>NUCLEOTIDE SEQUENCE [LARGE SCALE GENOMIC DNA]</scope>
</reference>
<comment type="caution">
    <text evidence="7">The sequence shown here is derived from an EMBL/GenBank/DDBJ whole genome shotgun (WGS) entry which is preliminary data.</text>
</comment>